<dbReference type="GO" id="GO:0030246">
    <property type="term" value="F:carbohydrate binding"/>
    <property type="evidence" value="ECO:0007669"/>
    <property type="project" value="InterPro"/>
</dbReference>
<keyword evidence="3" id="KW-0378">Hydrolase</keyword>
<dbReference type="GO" id="GO:0031222">
    <property type="term" value="P:arabinan catabolic process"/>
    <property type="evidence" value="ECO:0007669"/>
    <property type="project" value="TreeGrafter"/>
</dbReference>
<evidence type="ECO:0000256" key="2">
    <source>
        <dbReference type="ARBA" id="ARBA00022729"/>
    </source>
</evidence>
<evidence type="ECO:0000313" key="6">
    <source>
        <dbReference type="EMBL" id="ATG84603.1"/>
    </source>
</evidence>
<dbReference type="FunFam" id="2.60.40.10:FF:000495">
    <property type="entry name" value="Periplasmic beta-glucosidase"/>
    <property type="match status" value="1"/>
</dbReference>
<feature type="domain" description="Cellulose binding type IV" evidence="4">
    <location>
        <begin position="809"/>
        <end position="932"/>
    </location>
</feature>
<evidence type="ECO:0000256" key="3">
    <source>
        <dbReference type="ARBA" id="ARBA00022801"/>
    </source>
</evidence>
<dbReference type="PANTHER" id="PTHR42721:SF3">
    <property type="entry name" value="BETA-D-XYLOSIDASE 5-RELATED"/>
    <property type="match status" value="1"/>
</dbReference>
<evidence type="ECO:0000259" key="4">
    <source>
        <dbReference type="SMART" id="SM00606"/>
    </source>
</evidence>
<dbReference type="Pfam" id="PF03422">
    <property type="entry name" value="CBM_6"/>
    <property type="match status" value="1"/>
</dbReference>
<dbReference type="Gene3D" id="2.60.40.10">
    <property type="entry name" value="Immunoglobulins"/>
    <property type="match status" value="1"/>
</dbReference>
<sequence length="932" mass="105221">MVSYPFQNPELPIDERVEDLISRLTLEEKIHLMCQYQDEIKRLGIRKYKHGTEGAHGVAWLGKATVFPQNIGLSCTWNEGLMKQIGDVIATEARIYYQKDPELNGLTIWAPTVDMVRDPRWGRTEEAYGEDPYLTGKLTTALIKGIQGDDQYYLKAAATLKHFFANNNEKDRGECSVTVTPRNMREYYYKAFEMQVREGKVQSIMTAYNAVNGVPCNVRGDVKNVVKKQWGMDGFVVSDAGDVVGTVREHRYVDSYAEAVALSIKNGVDSITDDKNIILPAIRQALEEGLLTEKDLDEALKNTFRVRFRLGEFDPPQRNPYSFIPESRLCCEEHSRLSLRAARESIVLLKNEGILPLKIDKIDKVAVIGSLANEVHTDWYSGTPPYKITPLQGIVERAGDKVIYADGLDRIRIRSVLTGKYIRLDEKTHLLYATGETADQGEVFIHADWGWGSHTLHSASNEKFVAVDNDNYLAAVSQEAKGWFVKEVFQINENGNYVQMKSWNGNDVFVQNDGALAVREQFPSSDDFEIDVVASGIDEAVKAAKQAEAAIVFVGNNPFINGKECIDRPDIQLPPAQELLIQKVFEANRNTIVVIVGSYPFAVNWADEHVPAILYTSHAGQELGRALSDVLFGEYNPAGRLSMTWYRSADQLPDIMDYDIIKGKRTYQYFDGDELYPFGHGLSYTTFQYRDFRIDRHCIELDESIRVTVTVENCGDYDGDEVVQLYVRANQSAVPRPLKTLKGFKRIHLKKGESKEVSFDLYAKDLAIWNVSEERYLVEEGTYTVMVGSSSKCIYAEADFTVKGEKIPPHVLCIDTKAVHFDDYQSVDIVYIKEKNGYCVRSNGPRSWITFHRVDMNKAGRTFLACLSVEVDEASIEVRIESPDGLLAGKYAASKTASFQVIEVPLLEKIEGLHDIYITFSGTVQLDWIRIC</sequence>
<dbReference type="InterPro" id="IPR006584">
    <property type="entry name" value="Cellulose-bd_IV"/>
</dbReference>
<reference evidence="6" key="1">
    <citation type="submission" date="2017-05" db="EMBL/GenBank/DDBJ databases">
        <title>Engineering Geobacillus thermodenitrificans to introduce cellulolytic activity; expression of native and heterologous cellulase genes.</title>
        <authorList>
            <person name="Daas M.J.A."/>
            <person name="Nijsse B."/>
            <person name="van de Weijer A.H.P."/>
            <person name="Groenendaal B.W.A.J."/>
            <person name="Janssen F."/>
            <person name="van der Oost J."/>
            <person name="van Kranenburg R."/>
        </authorList>
    </citation>
    <scope>NUCLEOTIDE SEQUENCE</scope>
    <source>
        <strain evidence="6">T81</strain>
    </source>
</reference>
<dbReference type="InterPro" id="IPR044993">
    <property type="entry name" value="BXL"/>
</dbReference>
<feature type="domain" description="Fibronectin type III-like" evidence="5">
    <location>
        <begin position="721"/>
        <end position="791"/>
    </location>
</feature>
<dbReference type="InterPro" id="IPR036881">
    <property type="entry name" value="Glyco_hydro_3_C_sf"/>
</dbReference>
<dbReference type="GO" id="GO:0046556">
    <property type="term" value="F:alpha-L-arabinofuranosidase activity"/>
    <property type="evidence" value="ECO:0007669"/>
    <property type="project" value="TreeGrafter"/>
</dbReference>
<dbReference type="GO" id="GO:0009044">
    <property type="term" value="F:xylan 1,4-beta-xylosidase activity"/>
    <property type="evidence" value="ECO:0007669"/>
    <property type="project" value="InterPro"/>
</dbReference>
<dbReference type="SUPFAM" id="SSF49785">
    <property type="entry name" value="Galactose-binding domain-like"/>
    <property type="match status" value="1"/>
</dbReference>
<dbReference type="AlphaFoldDB" id="A0A291I5S3"/>
<dbReference type="InterPro" id="IPR026891">
    <property type="entry name" value="Fn3-like"/>
</dbReference>
<proteinExistence type="inferred from homology"/>
<dbReference type="SMART" id="SM00606">
    <property type="entry name" value="CBD_IV"/>
    <property type="match status" value="1"/>
</dbReference>
<dbReference type="InterPro" id="IPR013783">
    <property type="entry name" value="Ig-like_fold"/>
</dbReference>
<dbReference type="InterPro" id="IPR008979">
    <property type="entry name" value="Galactose-bd-like_sf"/>
</dbReference>
<dbReference type="SMART" id="SM01217">
    <property type="entry name" value="Fn3_like"/>
    <property type="match status" value="1"/>
</dbReference>
<dbReference type="Gene3D" id="3.20.20.300">
    <property type="entry name" value="Glycoside hydrolase, family 3, N-terminal domain"/>
    <property type="match status" value="1"/>
</dbReference>
<dbReference type="Pfam" id="PF00933">
    <property type="entry name" value="Glyco_hydro_3"/>
    <property type="match status" value="1"/>
</dbReference>
<dbReference type="InterPro" id="IPR017853">
    <property type="entry name" value="GH"/>
</dbReference>
<keyword evidence="2" id="KW-0732">Signal</keyword>
<dbReference type="Gene3D" id="3.40.50.1700">
    <property type="entry name" value="Glycoside hydrolase family 3 C-terminal domain"/>
    <property type="match status" value="1"/>
</dbReference>
<dbReference type="GO" id="GO:0045493">
    <property type="term" value="P:xylan catabolic process"/>
    <property type="evidence" value="ECO:0007669"/>
    <property type="project" value="InterPro"/>
</dbReference>
<dbReference type="Pfam" id="PF01915">
    <property type="entry name" value="Glyco_hydro_3_C"/>
    <property type="match status" value="1"/>
</dbReference>
<dbReference type="InterPro" id="IPR002772">
    <property type="entry name" value="Glyco_hydro_3_C"/>
</dbReference>
<dbReference type="Gene3D" id="2.60.120.380">
    <property type="match status" value="1"/>
</dbReference>
<dbReference type="Gene3D" id="2.60.120.260">
    <property type="entry name" value="Galactose-binding domain-like"/>
    <property type="match status" value="1"/>
</dbReference>
<dbReference type="InterPro" id="IPR001764">
    <property type="entry name" value="Glyco_hydro_3_N"/>
</dbReference>
<dbReference type="EMBL" id="MF170616">
    <property type="protein sequence ID" value="ATG84603.1"/>
    <property type="molecule type" value="Genomic_DNA"/>
</dbReference>
<accession>A0A291I5S3</accession>
<name>A0A291I5S3_GEOTD</name>
<dbReference type="InterPro" id="IPR036962">
    <property type="entry name" value="Glyco_hydro_3_N_sf"/>
</dbReference>
<evidence type="ECO:0000259" key="5">
    <source>
        <dbReference type="SMART" id="SM01217"/>
    </source>
</evidence>
<dbReference type="PANTHER" id="PTHR42721">
    <property type="entry name" value="SUGAR HYDROLASE-RELATED"/>
    <property type="match status" value="1"/>
</dbReference>
<dbReference type="SUPFAM" id="SSF52279">
    <property type="entry name" value="Beta-D-glucan exohydrolase, C-terminal domain"/>
    <property type="match status" value="1"/>
</dbReference>
<dbReference type="Pfam" id="PF14310">
    <property type="entry name" value="Fn3-like"/>
    <property type="match status" value="1"/>
</dbReference>
<dbReference type="SUPFAM" id="SSF51445">
    <property type="entry name" value="(Trans)glycosidases"/>
    <property type="match status" value="1"/>
</dbReference>
<protein>
    <submittedName>
        <fullName evidence="6">XynB4</fullName>
    </submittedName>
</protein>
<organism evidence="6">
    <name type="scientific">Geobacillus thermodenitrificans</name>
    <dbReference type="NCBI Taxonomy" id="33940"/>
    <lineage>
        <taxon>Bacteria</taxon>
        <taxon>Bacillati</taxon>
        <taxon>Bacillota</taxon>
        <taxon>Bacilli</taxon>
        <taxon>Bacillales</taxon>
        <taxon>Anoxybacillaceae</taxon>
        <taxon>Geobacillus</taxon>
    </lineage>
</organism>
<dbReference type="SUPFAM" id="SSF50405">
    <property type="entry name" value="Actin-crosslinking proteins"/>
    <property type="match status" value="1"/>
</dbReference>
<dbReference type="GO" id="GO:0008422">
    <property type="term" value="F:beta-glucosidase activity"/>
    <property type="evidence" value="ECO:0007669"/>
    <property type="project" value="UniProtKB-ARBA"/>
</dbReference>
<dbReference type="CDD" id="cd23343">
    <property type="entry name" value="beta-trefoil_FSCN_BglX-like"/>
    <property type="match status" value="1"/>
</dbReference>
<gene>
    <name evidence="6" type="primary">xynB4</name>
</gene>
<comment type="similarity">
    <text evidence="1">Belongs to the glycosyl hydrolase 3 family.</text>
</comment>
<dbReference type="PRINTS" id="PR00133">
    <property type="entry name" value="GLHYDRLASE3"/>
</dbReference>
<evidence type="ECO:0000256" key="1">
    <source>
        <dbReference type="ARBA" id="ARBA00005336"/>
    </source>
</evidence>
<dbReference type="CDD" id="cd04084">
    <property type="entry name" value="CBM6_xylanase-like"/>
    <property type="match status" value="1"/>
</dbReference>
<dbReference type="InterPro" id="IPR005084">
    <property type="entry name" value="CBM6"/>
</dbReference>
<dbReference type="InterPro" id="IPR008999">
    <property type="entry name" value="Actin-crosslinking"/>
</dbReference>